<dbReference type="InterPro" id="IPR036869">
    <property type="entry name" value="J_dom_sf"/>
</dbReference>
<dbReference type="eggNOG" id="KOG0714">
    <property type="taxonomic scope" value="Eukaryota"/>
</dbReference>
<dbReference type="SUPFAM" id="SSF46565">
    <property type="entry name" value="Chaperone J-domain"/>
    <property type="match status" value="1"/>
</dbReference>
<evidence type="ECO:0000313" key="3">
    <source>
        <dbReference type="Proteomes" id="UP000001876"/>
    </source>
</evidence>
<dbReference type="InterPro" id="IPR001623">
    <property type="entry name" value="DnaJ_domain"/>
</dbReference>
<accession>C1MVW2</accession>
<dbReference type="Pfam" id="PF00226">
    <property type="entry name" value="DnaJ"/>
    <property type="match status" value="1"/>
</dbReference>
<dbReference type="GO" id="GO:0005634">
    <property type="term" value="C:nucleus"/>
    <property type="evidence" value="ECO:0007669"/>
    <property type="project" value="TreeGrafter"/>
</dbReference>
<dbReference type="RefSeq" id="XP_003059820.1">
    <property type="nucleotide sequence ID" value="XM_003059774.1"/>
</dbReference>
<keyword evidence="3" id="KW-1185">Reference proteome</keyword>
<dbReference type="Proteomes" id="UP000001876">
    <property type="component" value="Unassembled WGS sequence"/>
</dbReference>
<dbReference type="GO" id="GO:0051082">
    <property type="term" value="F:unfolded protein binding"/>
    <property type="evidence" value="ECO:0007669"/>
    <property type="project" value="TreeGrafter"/>
</dbReference>
<evidence type="ECO:0000313" key="2">
    <source>
        <dbReference type="EMBL" id="EEH55772.1"/>
    </source>
</evidence>
<evidence type="ECO:0000259" key="1">
    <source>
        <dbReference type="PROSITE" id="PS50076"/>
    </source>
</evidence>
<gene>
    <name evidence="2" type="ORF">MICPUCDRAFT_18794</name>
</gene>
<proteinExistence type="predicted"/>
<dbReference type="EMBL" id="GG663741">
    <property type="protein sequence ID" value="EEH55772.1"/>
    <property type="molecule type" value="Genomic_DNA"/>
</dbReference>
<dbReference type="KEGG" id="mpp:MICPUCDRAFT_18794"/>
<dbReference type="SMART" id="SM00271">
    <property type="entry name" value="DnaJ"/>
    <property type="match status" value="1"/>
</dbReference>
<organism evidence="3">
    <name type="scientific">Micromonas pusilla (strain CCMP1545)</name>
    <name type="common">Picoplanktonic green alga</name>
    <dbReference type="NCBI Taxonomy" id="564608"/>
    <lineage>
        <taxon>Eukaryota</taxon>
        <taxon>Viridiplantae</taxon>
        <taxon>Chlorophyta</taxon>
        <taxon>Mamiellophyceae</taxon>
        <taxon>Mamiellales</taxon>
        <taxon>Mamiellaceae</taxon>
        <taxon>Micromonas</taxon>
    </lineage>
</organism>
<dbReference type="Gene3D" id="1.10.287.110">
    <property type="entry name" value="DnaJ domain"/>
    <property type="match status" value="1"/>
</dbReference>
<dbReference type="GO" id="GO:0044183">
    <property type="term" value="F:protein folding chaperone"/>
    <property type="evidence" value="ECO:0007669"/>
    <property type="project" value="TreeGrafter"/>
</dbReference>
<feature type="domain" description="J" evidence="1">
    <location>
        <begin position="2"/>
        <end position="60"/>
    </location>
</feature>
<feature type="non-terminal residue" evidence="2">
    <location>
        <position position="60"/>
    </location>
</feature>
<dbReference type="PRINTS" id="PR00625">
    <property type="entry name" value="JDOMAIN"/>
</dbReference>
<name>C1MVW2_MICPC</name>
<dbReference type="PANTHER" id="PTHR43948">
    <property type="entry name" value="DNAJ HOMOLOG SUBFAMILY B"/>
    <property type="match status" value="1"/>
</dbReference>
<reference evidence="2 3" key="1">
    <citation type="journal article" date="2009" name="Science">
        <title>Green evolution and dynamic adaptations revealed by genomes of the marine picoeukaryotes Micromonas.</title>
        <authorList>
            <person name="Worden A.Z."/>
            <person name="Lee J.H."/>
            <person name="Mock T."/>
            <person name="Rouze P."/>
            <person name="Simmons M.P."/>
            <person name="Aerts A.L."/>
            <person name="Allen A.E."/>
            <person name="Cuvelier M.L."/>
            <person name="Derelle E."/>
            <person name="Everett M.V."/>
            <person name="Foulon E."/>
            <person name="Grimwood J."/>
            <person name="Gundlach H."/>
            <person name="Henrissat B."/>
            <person name="Napoli C."/>
            <person name="McDonald S.M."/>
            <person name="Parker M.S."/>
            <person name="Rombauts S."/>
            <person name="Salamov A."/>
            <person name="Von Dassow P."/>
            <person name="Badger J.H."/>
            <person name="Coutinho P.M."/>
            <person name="Demir E."/>
            <person name="Dubchak I."/>
            <person name="Gentemann C."/>
            <person name="Eikrem W."/>
            <person name="Gready J.E."/>
            <person name="John U."/>
            <person name="Lanier W."/>
            <person name="Lindquist E.A."/>
            <person name="Lucas S."/>
            <person name="Mayer K.F."/>
            <person name="Moreau H."/>
            <person name="Not F."/>
            <person name="Otillar R."/>
            <person name="Panaud O."/>
            <person name="Pangilinan J."/>
            <person name="Paulsen I."/>
            <person name="Piegu B."/>
            <person name="Poliakov A."/>
            <person name="Robbens S."/>
            <person name="Schmutz J."/>
            <person name="Toulza E."/>
            <person name="Wyss T."/>
            <person name="Zelensky A."/>
            <person name="Zhou K."/>
            <person name="Armbrust E.V."/>
            <person name="Bhattacharya D."/>
            <person name="Goodenough U.W."/>
            <person name="Van de Peer Y."/>
            <person name="Grigoriev I.V."/>
        </authorList>
    </citation>
    <scope>NUCLEOTIDE SEQUENCE [LARGE SCALE GENOMIC DNA]</scope>
    <source>
        <strain evidence="2 3">CCMP1545</strain>
    </source>
</reference>
<dbReference type="OrthoDB" id="10250354at2759"/>
<sequence>MDPHAVLGVARGASDEEIKAAYRAAAMRWHPDRNASMDAAAASVAEERFKRVSDAYERLS</sequence>
<protein>
    <submittedName>
        <fullName evidence="2">Predicted protein</fullName>
    </submittedName>
</protein>
<dbReference type="CDD" id="cd06257">
    <property type="entry name" value="DnaJ"/>
    <property type="match status" value="1"/>
</dbReference>
<dbReference type="AlphaFoldDB" id="C1MVW2"/>
<dbReference type="PROSITE" id="PS50076">
    <property type="entry name" value="DNAJ_2"/>
    <property type="match status" value="1"/>
</dbReference>
<dbReference type="STRING" id="564608.C1MVW2"/>
<dbReference type="GO" id="GO:0051087">
    <property type="term" value="F:protein-folding chaperone binding"/>
    <property type="evidence" value="ECO:0007669"/>
    <property type="project" value="TreeGrafter"/>
</dbReference>
<dbReference type="PANTHER" id="PTHR43948:SF10">
    <property type="entry name" value="MRJ, ISOFORM E"/>
    <property type="match status" value="1"/>
</dbReference>
<dbReference type="GeneID" id="9685547"/>
<dbReference type="GO" id="GO:0005737">
    <property type="term" value="C:cytoplasm"/>
    <property type="evidence" value="ECO:0007669"/>
    <property type="project" value="TreeGrafter"/>
</dbReference>